<keyword evidence="8 16" id="KW-0274">FAD</keyword>
<organism evidence="18 19">
    <name type="scientific">Paenibacillus filicis</name>
    <dbReference type="NCBI Taxonomy" id="669464"/>
    <lineage>
        <taxon>Bacteria</taxon>
        <taxon>Bacillati</taxon>
        <taxon>Bacillota</taxon>
        <taxon>Bacilli</taxon>
        <taxon>Bacillales</taxon>
        <taxon>Paenibacillaceae</taxon>
        <taxon>Paenibacillus</taxon>
    </lineage>
</organism>
<evidence type="ECO:0000313" key="18">
    <source>
        <dbReference type="EMBL" id="MEK8130457.1"/>
    </source>
</evidence>
<proteinExistence type="inferred from homology"/>
<evidence type="ECO:0000256" key="14">
    <source>
        <dbReference type="ARBA" id="ARBA00023316"/>
    </source>
</evidence>
<dbReference type="SUPFAM" id="SSF56194">
    <property type="entry name" value="Uridine diphospho-N-Acetylenolpyruvylglucosamine reductase, MurB, C-terminal domain"/>
    <property type="match status" value="1"/>
</dbReference>
<reference evidence="18 19" key="1">
    <citation type="submission" date="2024-04" db="EMBL/GenBank/DDBJ databases">
        <title>draft genome sequnece of Paenibacillus filicis.</title>
        <authorList>
            <person name="Kim D.-U."/>
        </authorList>
    </citation>
    <scope>NUCLEOTIDE SEQUENCE [LARGE SCALE GENOMIC DNA]</scope>
    <source>
        <strain evidence="18 19">KACC14197</strain>
    </source>
</reference>
<dbReference type="InterPro" id="IPR036318">
    <property type="entry name" value="FAD-bd_PCMH-like_sf"/>
</dbReference>
<evidence type="ECO:0000256" key="16">
    <source>
        <dbReference type="HAMAP-Rule" id="MF_00037"/>
    </source>
</evidence>
<dbReference type="RefSeq" id="WP_341417598.1">
    <property type="nucleotide sequence ID" value="NZ_JBBPCC010000015.1"/>
</dbReference>
<dbReference type="PANTHER" id="PTHR21071">
    <property type="entry name" value="UDP-N-ACETYLENOLPYRUVOYLGLUCOSAMINE REDUCTASE"/>
    <property type="match status" value="1"/>
</dbReference>
<evidence type="ECO:0000256" key="9">
    <source>
        <dbReference type="ARBA" id="ARBA00022857"/>
    </source>
</evidence>
<evidence type="ECO:0000256" key="13">
    <source>
        <dbReference type="ARBA" id="ARBA00023306"/>
    </source>
</evidence>
<dbReference type="InterPro" id="IPR016167">
    <property type="entry name" value="FAD-bd_PCMH_sub1"/>
</dbReference>
<dbReference type="Gene3D" id="3.30.43.10">
    <property type="entry name" value="Uridine Diphospho-n-acetylenolpyruvylglucosamine Reductase, domain 2"/>
    <property type="match status" value="1"/>
</dbReference>
<keyword evidence="6 16" id="KW-0132">Cell division</keyword>
<evidence type="ECO:0000256" key="12">
    <source>
        <dbReference type="ARBA" id="ARBA00023002"/>
    </source>
</evidence>
<dbReference type="InterPro" id="IPR011601">
    <property type="entry name" value="MurB_C"/>
</dbReference>
<feature type="domain" description="FAD-binding PCMH-type" evidence="17">
    <location>
        <begin position="26"/>
        <end position="195"/>
    </location>
</feature>
<keyword evidence="7 16" id="KW-0285">Flavoprotein</keyword>
<keyword evidence="19" id="KW-1185">Reference proteome</keyword>
<evidence type="ECO:0000256" key="4">
    <source>
        <dbReference type="ARBA" id="ARBA00004752"/>
    </source>
</evidence>
<dbReference type="InterPro" id="IPR016169">
    <property type="entry name" value="FAD-bd_PCMH_sub2"/>
</dbReference>
<sequence>MTIDRYELFDQLCLRHVRLSGHSSYGIGGYADYFAMPATVEQFVSLLEVSAVYGMERVVFGMGSNILFPDRPKRGKLYVSLKNMADLTVNESRWFATAGLPLSMLSLLGLISGPTAFPFTYLMPGSLGAGIYMNAKYYKEQIGDKVDMISYIDLSDPSLSLRQIRAEDCQFAYKQSIFQHKPWIIVGAEVTAPEHEGPISGAISALLAKYQGSNGKLSSLFSFYSFFSRELRELQAERVVIPEPMLDIERYRMGNRHFTYRSCGSFFKNNYAAGASIGALVDRLGLKGVTHGGAVVSPFHGNMILNTDQATAADILYLKDTVSEAIHRHYGFMPEPEVVIMKE</sequence>
<dbReference type="Pfam" id="PF02873">
    <property type="entry name" value="MurB_C"/>
    <property type="match status" value="1"/>
</dbReference>
<feature type="active site" evidence="16">
    <location>
        <position position="337"/>
    </location>
</feature>
<keyword evidence="14 16" id="KW-0961">Cell wall biogenesis/degradation</keyword>
<keyword evidence="5 16" id="KW-0963">Cytoplasm</keyword>
<dbReference type="Gene3D" id="3.30.465.10">
    <property type="match status" value="1"/>
</dbReference>
<keyword evidence="13 16" id="KW-0131">Cell cycle</keyword>
<evidence type="ECO:0000256" key="7">
    <source>
        <dbReference type="ARBA" id="ARBA00022630"/>
    </source>
</evidence>
<evidence type="ECO:0000256" key="15">
    <source>
        <dbReference type="ARBA" id="ARBA00048914"/>
    </source>
</evidence>
<evidence type="ECO:0000259" key="17">
    <source>
        <dbReference type="PROSITE" id="PS51387"/>
    </source>
</evidence>
<keyword evidence="10 16" id="KW-0133">Cell shape</keyword>
<comment type="subcellular location">
    <subcellularLocation>
        <location evidence="3 16">Cytoplasm</location>
    </subcellularLocation>
</comment>
<keyword evidence="11 16" id="KW-0573">Peptidoglycan synthesis</keyword>
<comment type="function">
    <text evidence="2 16">Cell wall formation.</text>
</comment>
<dbReference type="InterPro" id="IPR036635">
    <property type="entry name" value="MurB_C_sf"/>
</dbReference>
<comment type="similarity">
    <text evidence="16">Belongs to the MurB family.</text>
</comment>
<dbReference type="InterPro" id="IPR003170">
    <property type="entry name" value="MurB"/>
</dbReference>
<evidence type="ECO:0000256" key="11">
    <source>
        <dbReference type="ARBA" id="ARBA00022984"/>
    </source>
</evidence>
<dbReference type="PANTHER" id="PTHR21071:SF4">
    <property type="entry name" value="UDP-N-ACETYLENOLPYRUVOYLGLUCOSAMINE REDUCTASE"/>
    <property type="match status" value="1"/>
</dbReference>
<dbReference type="InterPro" id="IPR016166">
    <property type="entry name" value="FAD-bd_PCMH"/>
</dbReference>
<keyword evidence="12 16" id="KW-0560">Oxidoreductase</keyword>
<dbReference type="EMBL" id="JBBPCC010000015">
    <property type="protein sequence ID" value="MEK8130457.1"/>
    <property type="molecule type" value="Genomic_DNA"/>
</dbReference>
<evidence type="ECO:0000256" key="1">
    <source>
        <dbReference type="ARBA" id="ARBA00001974"/>
    </source>
</evidence>
<feature type="active site" description="Proton donor" evidence="16">
    <location>
        <position position="265"/>
    </location>
</feature>
<dbReference type="SUPFAM" id="SSF56176">
    <property type="entry name" value="FAD-binding/transporter-associated domain-like"/>
    <property type="match status" value="1"/>
</dbReference>
<evidence type="ECO:0000313" key="19">
    <source>
        <dbReference type="Proteomes" id="UP001469365"/>
    </source>
</evidence>
<comment type="caution">
    <text evidence="18">The sequence shown here is derived from an EMBL/GenBank/DDBJ whole genome shotgun (WGS) entry which is preliminary data.</text>
</comment>
<comment type="catalytic activity">
    <reaction evidence="15 16">
        <text>UDP-N-acetyl-alpha-D-muramate + NADP(+) = UDP-N-acetyl-3-O-(1-carboxyvinyl)-alpha-D-glucosamine + NADPH + H(+)</text>
        <dbReference type="Rhea" id="RHEA:12248"/>
        <dbReference type="ChEBI" id="CHEBI:15378"/>
        <dbReference type="ChEBI" id="CHEBI:57783"/>
        <dbReference type="ChEBI" id="CHEBI:58349"/>
        <dbReference type="ChEBI" id="CHEBI:68483"/>
        <dbReference type="ChEBI" id="CHEBI:70757"/>
        <dbReference type="EC" id="1.3.1.98"/>
    </reaction>
</comment>
<accession>A0ABU9DNL4</accession>
<keyword evidence="9 16" id="KW-0521">NADP</keyword>
<evidence type="ECO:0000256" key="2">
    <source>
        <dbReference type="ARBA" id="ARBA00003921"/>
    </source>
</evidence>
<evidence type="ECO:0000256" key="5">
    <source>
        <dbReference type="ARBA" id="ARBA00022490"/>
    </source>
</evidence>
<name>A0ABU9DNL4_9BACL</name>
<evidence type="ECO:0000256" key="8">
    <source>
        <dbReference type="ARBA" id="ARBA00022827"/>
    </source>
</evidence>
<evidence type="ECO:0000256" key="6">
    <source>
        <dbReference type="ARBA" id="ARBA00022618"/>
    </source>
</evidence>
<protein>
    <recommendedName>
        <fullName evidence="16">UDP-N-acetylenolpyruvoylglucosamine reductase</fullName>
        <ecNumber evidence="16">1.3.1.98</ecNumber>
    </recommendedName>
    <alternativeName>
        <fullName evidence="16">UDP-N-acetylmuramate dehydrogenase</fullName>
    </alternativeName>
</protein>
<dbReference type="HAMAP" id="MF_00037">
    <property type="entry name" value="MurB"/>
    <property type="match status" value="1"/>
</dbReference>
<comment type="caution">
    <text evidence="16">Lacks conserved residue(s) required for the propagation of feature annotation.</text>
</comment>
<dbReference type="Proteomes" id="UP001469365">
    <property type="component" value="Unassembled WGS sequence"/>
</dbReference>
<dbReference type="PROSITE" id="PS51387">
    <property type="entry name" value="FAD_PCMH"/>
    <property type="match status" value="1"/>
</dbReference>
<evidence type="ECO:0000256" key="10">
    <source>
        <dbReference type="ARBA" id="ARBA00022960"/>
    </source>
</evidence>
<gene>
    <name evidence="16" type="primary">murB</name>
    <name evidence="18" type="ORF">WMW72_21345</name>
</gene>
<dbReference type="Gene3D" id="3.90.78.10">
    <property type="entry name" value="UDP-N-acetylenolpyruvoylglucosamine reductase, C-terminal domain"/>
    <property type="match status" value="1"/>
</dbReference>
<dbReference type="EC" id="1.3.1.98" evidence="16"/>
<evidence type="ECO:0000256" key="3">
    <source>
        <dbReference type="ARBA" id="ARBA00004496"/>
    </source>
</evidence>
<comment type="pathway">
    <text evidence="4 16">Cell wall biogenesis; peptidoglycan biosynthesis.</text>
</comment>
<comment type="cofactor">
    <cofactor evidence="1 16">
        <name>FAD</name>
        <dbReference type="ChEBI" id="CHEBI:57692"/>
    </cofactor>
</comment>